<keyword evidence="3" id="KW-1003">Cell membrane</keyword>
<dbReference type="PANTHER" id="PTHR42718:SF42">
    <property type="entry name" value="EXPORT PROTEIN"/>
    <property type="match status" value="1"/>
</dbReference>
<dbReference type="PANTHER" id="PTHR42718">
    <property type="entry name" value="MAJOR FACILITATOR SUPERFAMILY MULTIDRUG TRANSPORTER MFSC"/>
    <property type="match status" value="1"/>
</dbReference>
<feature type="transmembrane region" description="Helical" evidence="7">
    <location>
        <begin position="277"/>
        <end position="298"/>
    </location>
</feature>
<dbReference type="SUPFAM" id="SSF103473">
    <property type="entry name" value="MFS general substrate transporter"/>
    <property type="match status" value="1"/>
</dbReference>
<dbReference type="InterPro" id="IPR011701">
    <property type="entry name" value="MFS"/>
</dbReference>
<feature type="transmembrane region" description="Helical" evidence="7">
    <location>
        <begin position="28"/>
        <end position="51"/>
    </location>
</feature>
<dbReference type="PROSITE" id="PS50850">
    <property type="entry name" value="MFS"/>
    <property type="match status" value="1"/>
</dbReference>
<evidence type="ECO:0000256" key="6">
    <source>
        <dbReference type="ARBA" id="ARBA00023136"/>
    </source>
</evidence>
<feature type="transmembrane region" description="Helical" evidence="7">
    <location>
        <begin position="310"/>
        <end position="328"/>
    </location>
</feature>
<dbReference type="PRINTS" id="PR01036">
    <property type="entry name" value="TCRTETB"/>
</dbReference>
<feature type="transmembrane region" description="Helical" evidence="7">
    <location>
        <begin position="442"/>
        <end position="464"/>
    </location>
</feature>
<dbReference type="GO" id="GO:0005886">
    <property type="term" value="C:plasma membrane"/>
    <property type="evidence" value="ECO:0007669"/>
    <property type="project" value="UniProtKB-SubCell"/>
</dbReference>
<evidence type="ECO:0000256" key="5">
    <source>
        <dbReference type="ARBA" id="ARBA00022989"/>
    </source>
</evidence>
<dbReference type="Proteomes" id="UP000612585">
    <property type="component" value="Unassembled WGS sequence"/>
</dbReference>
<feature type="domain" description="Major facilitator superfamily (MFS) profile" evidence="8">
    <location>
        <begin position="29"/>
        <end position="469"/>
    </location>
</feature>
<gene>
    <name evidence="9" type="ORF">Vau01_039010</name>
</gene>
<dbReference type="GO" id="GO:0022857">
    <property type="term" value="F:transmembrane transporter activity"/>
    <property type="evidence" value="ECO:0007669"/>
    <property type="project" value="InterPro"/>
</dbReference>
<keyword evidence="4 7" id="KW-0812">Transmembrane</keyword>
<keyword evidence="2" id="KW-0813">Transport</keyword>
<evidence type="ECO:0000256" key="2">
    <source>
        <dbReference type="ARBA" id="ARBA00022448"/>
    </source>
</evidence>
<evidence type="ECO:0000256" key="7">
    <source>
        <dbReference type="SAM" id="Phobius"/>
    </source>
</evidence>
<name>A0A8J3Z6W2_9ACTN</name>
<proteinExistence type="predicted"/>
<dbReference type="Gene3D" id="1.20.1250.20">
    <property type="entry name" value="MFS general substrate transporter like domains"/>
    <property type="match status" value="1"/>
</dbReference>
<keyword evidence="6 7" id="KW-0472">Membrane</keyword>
<evidence type="ECO:0000313" key="9">
    <source>
        <dbReference type="EMBL" id="GIJ56385.1"/>
    </source>
</evidence>
<feature type="transmembrane region" description="Helical" evidence="7">
    <location>
        <begin position="71"/>
        <end position="88"/>
    </location>
</feature>
<feature type="transmembrane region" description="Helical" evidence="7">
    <location>
        <begin position="213"/>
        <end position="233"/>
    </location>
</feature>
<feature type="transmembrane region" description="Helical" evidence="7">
    <location>
        <begin position="371"/>
        <end position="393"/>
    </location>
</feature>
<evidence type="ECO:0000256" key="3">
    <source>
        <dbReference type="ARBA" id="ARBA00022475"/>
    </source>
</evidence>
<dbReference type="NCBIfam" id="TIGR00711">
    <property type="entry name" value="efflux_EmrB"/>
    <property type="match status" value="1"/>
</dbReference>
<dbReference type="CDD" id="cd17321">
    <property type="entry name" value="MFS_MMR_MDR_like"/>
    <property type="match status" value="1"/>
</dbReference>
<keyword evidence="5 7" id="KW-1133">Transmembrane helix</keyword>
<protein>
    <submittedName>
        <fullName evidence="9">MFS transporter</fullName>
    </submittedName>
</protein>
<dbReference type="InterPro" id="IPR036259">
    <property type="entry name" value="MFS_trans_sf"/>
</dbReference>
<sequence>MVTEILTPRRPVSGRDSVDTGVTKSQKWALGLCSVASFVVILDMLVVATALSTIRRDLGASLADLEWTVNAYTLSFAVLLLTGAALGDRYGRRRMFAVGLGLFSVASAACALAPSIGALIAARTLQGAGAAVLMPLALAMLNTAFPPERRGWALGVWGGVTGLAAAVGPLVGGAVTQGLDWEWIFWVNVPIGLLAIPLVLTRLPESTGARAPLDLPGIALAAAASFGVVWALVRGGWAALLPFAGGVVAAIAFVAVESGRASAPMLPLRLFRSRHFAAGNAAILLLNAALTGAVFFLAQFFQTAGGDGPFAAGLRLLPLGLVPLLVGPRAGALADRVGERVLIVTGSATMAVAMAWIAAVASPGVPYVQTVGPVALAGLGISLAVPAMTRAVISRVAPVDMAKASATFSTVRQLGGALGVAVTGAAFTSAGGYGSAAAFADGMAPAFAVAAVLAAAATAASLAIPRPAPVAVTVPGHG</sequence>
<feature type="transmembrane region" description="Helical" evidence="7">
    <location>
        <begin position="95"/>
        <end position="121"/>
    </location>
</feature>
<evidence type="ECO:0000256" key="4">
    <source>
        <dbReference type="ARBA" id="ARBA00022692"/>
    </source>
</evidence>
<feature type="transmembrane region" description="Helical" evidence="7">
    <location>
        <begin position="414"/>
        <end position="436"/>
    </location>
</feature>
<feature type="transmembrane region" description="Helical" evidence="7">
    <location>
        <begin position="152"/>
        <end position="171"/>
    </location>
</feature>
<reference evidence="9" key="1">
    <citation type="submission" date="2021-01" db="EMBL/GenBank/DDBJ databases">
        <title>Whole genome shotgun sequence of Virgisporangium aurantiacum NBRC 16421.</title>
        <authorList>
            <person name="Komaki H."/>
            <person name="Tamura T."/>
        </authorList>
    </citation>
    <scope>NUCLEOTIDE SEQUENCE</scope>
    <source>
        <strain evidence="9">NBRC 16421</strain>
    </source>
</reference>
<accession>A0A8J3Z6W2</accession>
<dbReference type="AlphaFoldDB" id="A0A8J3Z6W2"/>
<dbReference type="EMBL" id="BOPG01000024">
    <property type="protein sequence ID" value="GIJ56385.1"/>
    <property type="molecule type" value="Genomic_DNA"/>
</dbReference>
<evidence type="ECO:0000313" key="10">
    <source>
        <dbReference type="Proteomes" id="UP000612585"/>
    </source>
</evidence>
<dbReference type="Pfam" id="PF07690">
    <property type="entry name" value="MFS_1"/>
    <property type="match status" value="1"/>
</dbReference>
<dbReference type="InterPro" id="IPR020846">
    <property type="entry name" value="MFS_dom"/>
</dbReference>
<keyword evidence="10" id="KW-1185">Reference proteome</keyword>
<dbReference type="InterPro" id="IPR004638">
    <property type="entry name" value="EmrB-like"/>
</dbReference>
<evidence type="ECO:0000259" key="8">
    <source>
        <dbReference type="PROSITE" id="PS50850"/>
    </source>
</evidence>
<comment type="caution">
    <text evidence="9">The sequence shown here is derived from an EMBL/GenBank/DDBJ whole genome shotgun (WGS) entry which is preliminary data.</text>
</comment>
<comment type="subcellular location">
    <subcellularLocation>
        <location evidence="1">Cell membrane</location>
        <topology evidence="1">Multi-pass membrane protein</topology>
    </subcellularLocation>
</comment>
<feature type="transmembrane region" description="Helical" evidence="7">
    <location>
        <begin position="183"/>
        <end position="201"/>
    </location>
</feature>
<feature type="transmembrane region" description="Helical" evidence="7">
    <location>
        <begin position="127"/>
        <end position="145"/>
    </location>
</feature>
<feature type="transmembrane region" description="Helical" evidence="7">
    <location>
        <begin position="239"/>
        <end position="256"/>
    </location>
</feature>
<organism evidence="9 10">
    <name type="scientific">Virgisporangium aurantiacum</name>
    <dbReference type="NCBI Taxonomy" id="175570"/>
    <lineage>
        <taxon>Bacteria</taxon>
        <taxon>Bacillati</taxon>
        <taxon>Actinomycetota</taxon>
        <taxon>Actinomycetes</taxon>
        <taxon>Micromonosporales</taxon>
        <taxon>Micromonosporaceae</taxon>
        <taxon>Virgisporangium</taxon>
    </lineage>
</organism>
<evidence type="ECO:0000256" key="1">
    <source>
        <dbReference type="ARBA" id="ARBA00004651"/>
    </source>
</evidence>
<feature type="transmembrane region" description="Helical" evidence="7">
    <location>
        <begin position="340"/>
        <end position="359"/>
    </location>
</feature>